<dbReference type="AlphaFoldDB" id="A0A1I7UTT7"/>
<keyword evidence="1" id="KW-1185">Reference proteome</keyword>
<dbReference type="Proteomes" id="UP000095282">
    <property type="component" value="Unplaced"/>
</dbReference>
<accession>A0A1I7UTT7</accession>
<organism evidence="1 2">
    <name type="scientific">Caenorhabditis tropicalis</name>
    <dbReference type="NCBI Taxonomy" id="1561998"/>
    <lineage>
        <taxon>Eukaryota</taxon>
        <taxon>Metazoa</taxon>
        <taxon>Ecdysozoa</taxon>
        <taxon>Nematoda</taxon>
        <taxon>Chromadorea</taxon>
        <taxon>Rhabditida</taxon>
        <taxon>Rhabditina</taxon>
        <taxon>Rhabditomorpha</taxon>
        <taxon>Rhabditoidea</taxon>
        <taxon>Rhabditidae</taxon>
        <taxon>Peloderinae</taxon>
        <taxon>Caenorhabditis</taxon>
    </lineage>
</organism>
<protein>
    <submittedName>
        <fullName evidence="2">Site-specific DNA-methyltransferase</fullName>
    </submittedName>
</protein>
<dbReference type="eggNOG" id="KOG1801">
    <property type="taxonomic scope" value="Eukaryota"/>
</dbReference>
<reference evidence="2" key="1">
    <citation type="submission" date="2016-11" db="UniProtKB">
        <authorList>
            <consortium name="WormBaseParasite"/>
        </authorList>
    </citation>
    <scope>IDENTIFICATION</scope>
</reference>
<sequence length="311" mass="35782">MKHSFRTPPLFPTVSNIRPWLAAERFRYQFFNFNQYGYRPTDDFIEFCGLLGSTTYRVIRNARSDDGVYEMRNVRQMGDTVTFDGDWNEKAWRNPTIRIGGRRYFARSYHETLKIKVARGTVIRPQLVWQDYPAKVGCLKEGFFMDLPDGSNGKIVIKAIYGGPKIPLSHSDLDPPHCYMANLLDSSPITVAEFASGKSRILVETAWKLAKKDPLSQHLLIVQDNSDAINLVHHLQNTGIEAMRYMSEDRWETIGKELTTQLDFPILLKKLLREIVMGTREIEDIVIEKVSLELLAFSSFHNMVASENELE</sequence>
<dbReference type="WBParaSite" id="Csp11.Scaffold630.g19283.t1">
    <property type="protein sequence ID" value="Csp11.Scaffold630.g19283.t1"/>
    <property type="gene ID" value="Csp11.Scaffold630.g19283"/>
</dbReference>
<evidence type="ECO:0000313" key="2">
    <source>
        <dbReference type="WBParaSite" id="Csp11.Scaffold630.g19283.t1"/>
    </source>
</evidence>
<dbReference type="STRING" id="1561998.A0A1I7UTT7"/>
<evidence type="ECO:0000313" key="1">
    <source>
        <dbReference type="Proteomes" id="UP000095282"/>
    </source>
</evidence>
<proteinExistence type="predicted"/>
<name>A0A1I7UTT7_9PELO</name>